<dbReference type="InterPro" id="IPR000014">
    <property type="entry name" value="PAS"/>
</dbReference>
<dbReference type="Gene3D" id="3.30.450.20">
    <property type="entry name" value="PAS domain"/>
    <property type="match status" value="4"/>
</dbReference>
<dbReference type="InterPro" id="IPR052155">
    <property type="entry name" value="Biofilm_reg_signaling"/>
</dbReference>
<dbReference type="KEGG" id="tsin:OXH18_17940"/>
<dbReference type="RefSeq" id="WP_268608587.1">
    <property type="nucleotide sequence ID" value="NZ_CP113797.1"/>
</dbReference>
<dbReference type="CDD" id="cd00130">
    <property type="entry name" value="PAS"/>
    <property type="match status" value="3"/>
</dbReference>
<dbReference type="InterPro" id="IPR001610">
    <property type="entry name" value="PAC"/>
</dbReference>
<dbReference type="InterPro" id="IPR013655">
    <property type="entry name" value="PAS_fold_3"/>
</dbReference>
<evidence type="ECO:0000259" key="1">
    <source>
        <dbReference type="PROSITE" id="PS50112"/>
    </source>
</evidence>
<name>A0A9E9C6A8_9CYAN</name>
<dbReference type="SUPFAM" id="SSF55785">
    <property type="entry name" value="PYP-like sensor domain (PAS domain)"/>
    <property type="match status" value="4"/>
</dbReference>
<dbReference type="InterPro" id="IPR013656">
    <property type="entry name" value="PAS_4"/>
</dbReference>
<dbReference type="NCBIfam" id="TIGR00229">
    <property type="entry name" value="sensory_box"/>
    <property type="match status" value="3"/>
</dbReference>
<dbReference type="Pfam" id="PF08447">
    <property type="entry name" value="PAS_3"/>
    <property type="match status" value="1"/>
</dbReference>
<dbReference type="SMART" id="SM00091">
    <property type="entry name" value="PAS"/>
    <property type="match status" value="4"/>
</dbReference>
<dbReference type="PROSITE" id="PS50113">
    <property type="entry name" value="PAC"/>
    <property type="match status" value="1"/>
</dbReference>
<feature type="domain" description="PAS" evidence="1">
    <location>
        <begin position="136"/>
        <end position="207"/>
    </location>
</feature>
<sequence length="520" mass="59235">MSSSSSTGLLADILEQIFAASPDLVFIQDPTGRFTYVNAASAEAFNIERFHLLGKMWEDLNLSQEHKMALIARSQVTLETGQGCYGELKIPTAHSFKEYEYTLSLVRQSDLGVNLILLIARDASARNHAERSLKASEEKYRYLFESATDFIFIVDVVTYQILDANWNAARQLGYTRSELLQLSICDIEMPMSAKRRAAILQQLENNGSFMFEHVYRRKNGDEIPVEISTQIIEYNNRLVFQSFVRDITERKKKEAEIQALNADLERRVVARTAELNQVCQELATANAEMNALFAAMNDLIIIYDRQGRHLKTLAVNERILVRPVKEKVNKTLHELFAPEIADQMLGYIHAALDSQQPVRAEYPLMINDQECWSDASISPIDENSVIWAIRDVTDRKRIETALQESEERFRVVFEQAAVGITVISPSGRFLRANQRFCEIVGYSEAELLQQKVSQITHPDDLALDLTYAQQMLEGNLSNFSMRKRYLRKDGQVCWVDLAGSIVRDAQNAPLYFIGVIVRIS</sequence>
<accession>A0A9E9C6A8</accession>
<feature type="domain" description="PAC" evidence="2">
    <location>
        <begin position="479"/>
        <end position="520"/>
    </location>
</feature>
<organism evidence="3 4">
    <name type="scientific">Thermocoleostomius sinensis A174</name>
    <dbReference type="NCBI Taxonomy" id="2016057"/>
    <lineage>
        <taxon>Bacteria</taxon>
        <taxon>Bacillati</taxon>
        <taxon>Cyanobacteriota</taxon>
        <taxon>Cyanophyceae</taxon>
        <taxon>Oculatellales</taxon>
        <taxon>Oculatellaceae</taxon>
        <taxon>Thermocoleostomius</taxon>
    </lineage>
</organism>
<dbReference type="PROSITE" id="PS50112">
    <property type="entry name" value="PAS"/>
    <property type="match status" value="3"/>
</dbReference>
<dbReference type="Pfam" id="PF08448">
    <property type="entry name" value="PAS_4"/>
    <property type="match status" value="2"/>
</dbReference>
<dbReference type="InterPro" id="IPR035965">
    <property type="entry name" value="PAS-like_dom_sf"/>
</dbReference>
<evidence type="ECO:0000313" key="3">
    <source>
        <dbReference type="EMBL" id="WAL59044.1"/>
    </source>
</evidence>
<feature type="domain" description="PAS" evidence="1">
    <location>
        <begin position="405"/>
        <end position="475"/>
    </location>
</feature>
<dbReference type="EMBL" id="CP113797">
    <property type="protein sequence ID" value="WAL59044.1"/>
    <property type="molecule type" value="Genomic_DNA"/>
</dbReference>
<dbReference type="PANTHER" id="PTHR44757:SF2">
    <property type="entry name" value="BIOFILM ARCHITECTURE MAINTENANCE PROTEIN MBAA"/>
    <property type="match status" value="1"/>
</dbReference>
<reference evidence="3" key="1">
    <citation type="submission" date="2022-12" db="EMBL/GenBank/DDBJ databases">
        <title>Polyphasic identification of a Novel Hot-Spring Cyanobacterium Ocullathermofonsia sinensis gen nov. sp. nov. and Genomic Insights on its Adaptations to the Thermal Habitat.</title>
        <authorList>
            <person name="Daroch M."/>
            <person name="Tang J."/>
            <person name="Jiang Y."/>
        </authorList>
    </citation>
    <scope>NUCLEOTIDE SEQUENCE</scope>
    <source>
        <strain evidence="3">PKUAC-SCTA174</strain>
    </source>
</reference>
<dbReference type="PANTHER" id="PTHR44757">
    <property type="entry name" value="DIGUANYLATE CYCLASE DGCP"/>
    <property type="match status" value="1"/>
</dbReference>
<dbReference type="SMART" id="SM00086">
    <property type="entry name" value="PAC"/>
    <property type="match status" value="2"/>
</dbReference>
<protein>
    <submittedName>
        <fullName evidence="3">PAS domain S-box protein</fullName>
    </submittedName>
</protein>
<dbReference type="Pfam" id="PF13426">
    <property type="entry name" value="PAS_9"/>
    <property type="match status" value="1"/>
</dbReference>
<feature type="domain" description="PAS" evidence="1">
    <location>
        <begin position="6"/>
        <end position="55"/>
    </location>
</feature>
<dbReference type="AlphaFoldDB" id="A0A9E9C6A8"/>
<gene>
    <name evidence="3" type="ORF">OXH18_17940</name>
</gene>
<evidence type="ECO:0000259" key="2">
    <source>
        <dbReference type="PROSITE" id="PS50113"/>
    </source>
</evidence>
<keyword evidence="4" id="KW-1185">Reference proteome</keyword>
<proteinExistence type="predicted"/>
<evidence type="ECO:0000313" key="4">
    <source>
        <dbReference type="Proteomes" id="UP001163152"/>
    </source>
</evidence>
<dbReference type="InterPro" id="IPR000700">
    <property type="entry name" value="PAS-assoc_C"/>
</dbReference>
<dbReference type="Proteomes" id="UP001163152">
    <property type="component" value="Chromosome"/>
</dbReference>